<dbReference type="EMBL" id="SWBQ01000002">
    <property type="protein sequence ID" value="TKC07440.1"/>
    <property type="molecule type" value="Genomic_DNA"/>
</dbReference>
<accession>A0A4U1CK84</accession>
<sequence>MKNKDAAQLLLKYRQGNCTEAELAIIESWYVNYNEAPLSELTPEALDVARNKVWAFLPVHQHKKTVRLWPMMAAAASAIIIVAAGLFFFQNTKEAEVVKKSAELVEILPGGNKAVLTLADGSKISLTDVKEGSLANQSGVTISKTKDGQLVYHVNKSDVQNGRSIGYNTISTPRGGRYEVNLPDGTKIILNAESSLRYPTAFVANERKVELKGEAYFEVAHNKNMPFKVVSDHQTIEVLGTHFNVNAYDDEENIKTTLLEGKVKVSVDRGSSVVIKRGEQAIAGKSNIKVDEVNTDDIVAWTTNTFVFNNENLGSIMRKISRWYDVDVVCPPELAKMEFAGTISRQRNIKDVLKIMDLTETVHFKFEGRRITVMP</sequence>
<dbReference type="PANTHER" id="PTHR30273:SF2">
    <property type="entry name" value="PROTEIN FECR"/>
    <property type="match status" value="1"/>
</dbReference>
<feature type="transmembrane region" description="Helical" evidence="1">
    <location>
        <begin position="68"/>
        <end position="89"/>
    </location>
</feature>
<dbReference type="RefSeq" id="WP_136835732.1">
    <property type="nucleotide sequence ID" value="NZ_SWBQ01000002.1"/>
</dbReference>
<name>A0A4U1CK84_9SPHI</name>
<gene>
    <name evidence="4" type="ORF">FA047_09340</name>
</gene>
<evidence type="ECO:0000256" key="1">
    <source>
        <dbReference type="SAM" id="Phobius"/>
    </source>
</evidence>
<protein>
    <submittedName>
        <fullName evidence="4">DUF4974 domain-containing protein</fullName>
    </submittedName>
</protein>
<dbReference type="Pfam" id="PF16344">
    <property type="entry name" value="FecR_C"/>
    <property type="match status" value="1"/>
</dbReference>
<feature type="domain" description="Protein FecR C-terminal" evidence="3">
    <location>
        <begin position="306"/>
        <end position="373"/>
    </location>
</feature>
<dbReference type="OrthoDB" id="1099963at2"/>
<dbReference type="InterPro" id="IPR006860">
    <property type="entry name" value="FecR"/>
</dbReference>
<keyword evidence="5" id="KW-1185">Reference proteome</keyword>
<evidence type="ECO:0000313" key="4">
    <source>
        <dbReference type="EMBL" id="TKC07440.1"/>
    </source>
</evidence>
<dbReference type="Gene3D" id="2.60.120.1440">
    <property type="match status" value="1"/>
</dbReference>
<feature type="domain" description="FecR protein" evidence="2">
    <location>
        <begin position="169"/>
        <end position="264"/>
    </location>
</feature>
<dbReference type="GO" id="GO:0016989">
    <property type="term" value="F:sigma factor antagonist activity"/>
    <property type="evidence" value="ECO:0007669"/>
    <property type="project" value="TreeGrafter"/>
</dbReference>
<dbReference type="Gene3D" id="3.55.50.30">
    <property type="match status" value="1"/>
</dbReference>
<evidence type="ECO:0000259" key="3">
    <source>
        <dbReference type="Pfam" id="PF16344"/>
    </source>
</evidence>
<evidence type="ECO:0000259" key="2">
    <source>
        <dbReference type="Pfam" id="PF04773"/>
    </source>
</evidence>
<reference evidence="4 5" key="1">
    <citation type="submission" date="2019-04" db="EMBL/GenBank/DDBJ databases">
        <title>Pedobacter sp. RP-3-15 sp. nov., isolated from Arctic soil.</title>
        <authorList>
            <person name="Dahal R.H."/>
            <person name="Kim D.-U."/>
        </authorList>
    </citation>
    <scope>NUCLEOTIDE SEQUENCE [LARGE SCALE GENOMIC DNA]</scope>
    <source>
        <strain evidence="4 5">RP-3-15</strain>
    </source>
</reference>
<comment type="caution">
    <text evidence="4">The sequence shown here is derived from an EMBL/GenBank/DDBJ whole genome shotgun (WGS) entry which is preliminary data.</text>
</comment>
<dbReference type="InterPro" id="IPR032508">
    <property type="entry name" value="FecR_C"/>
</dbReference>
<keyword evidence="1" id="KW-0812">Transmembrane</keyword>
<evidence type="ECO:0000313" key="5">
    <source>
        <dbReference type="Proteomes" id="UP000307244"/>
    </source>
</evidence>
<dbReference type="FunFam" id="2.60.120.1440:FF:000001">
    <property type="entry name" value="Putative anti-sigma factor"/>
    <property type="match status" value="1"/>
</dbReference>
<dbReference type="Proteomes" id="UP000307244">
    <property type="component" value="Unassembled WGS sequence"/>
</dbReference>
<dbReference type="Pfam" id="PF04773">
    <property type="entry name" value="FecR"/>
    <property type="match status" value="1"/>
</dbReference>
<keyword evidence="1" id="KW-0472">Membrane</keyword>
<organism evidence="4 5">
    <name type="scientific">Pedobacter frigoris</name>
    <dbReference type="NCBI Taxonomy" id="2571272"/>
    <lineage>
        <taxon>Bacteria</taxon>
        <taxon>Pseudomonadati</taxon>
        <taxon>Bacteroidota</taxon>
        <taxon>Sphingobacteriia</taxon>
        <taxon>Sphingobacteriales</taxon>
        <taxon>Sphingobacteriaceae</taxon>
        <taxon>Pedobacter</taxon>
    </lineage>
</organism>
<dbReference type="PIRSF" id="PIRSF018266">
    <property type="entry name" value="FecR"/>
    <property type="match status" value="1"/>
</dbReference>
<dbReference type="InterPro" id="IPR012373">
    <property type="entry name" value="Ferrdict_sens_TM"/>
</dbReference>
<keyword evidence="1" id="KW-1133">Transmembrane helix</keyword>
<dbReference type="AlphaFoldDB" id="A0A4U1CK84"/>
<dbReference type="PANTHER" id="PTHR30273">
    <property type="entry name" value="PERIPLASMIC SIGNAL SENSOR AND SIGMA FACTOR ACTIVATOR FECR-RELATED"/>
    <property type="match status" value="1"/>
</dbReference>
<proteinExistence type="predicted"/>